<dbReference type="Proteomes" id="UP000198356">
    <property type="component" value="Unassembled WGS sequence"/>
</dbReference>
<dbReference type="GO" id="GO:0006355">
    <property type="term" value="P:regulation of DNA-templated transcription"/>
    <property type="evidence" value="ECO:0007669"/>
    <property type="project" value="InterPro"/>
</dbReference>
<accession>A0A239L8X2</accession>
<keyword evidence="2" id="KW-0238">DNA-binding</keyword>
<dbReference type="EMBL" id="FZOU01000006">
    <property type="protein sequence ID" value="SNT26109.1"/>
    <property type="molecule type" value="Genomic_DNA"/>
</dbReference>
<dbReference type="InterPro" id="IPR016032">
    <property type="entry name" value="Sig_transdc_resp-reg_C-effctor"/>
</dbReference>
<proteinExistence type="predicted"/>
<evidence type="ECO:0000313" key="3">
    <source>
        <dbReference type="Proteomes" id="UP000198356"/>
    </source>
</evidence>
<dbReference type="RefSeq" id="WP_089409483.1">
    <property type="nucleotide sequence ID" value="NZ_FZOU01000006.1"/>
</dbReference>
<dbReference type="InterPro" id="IPR036388">
    <property type="entry name" value="WH-like_DNA-bd_sf"/>
</dbReference>
<evidence type="ECO:0000259" key="1">
    <source>
        <dbReference type="SMART" id="SM00421"/>
    </source>
</evidence>
<dbReference type="SUPFAM" id="SSF46894">
    <property type="entry name" value="C-terminal effector domain of the bipartite response regulators"/>
    <property type="match status" value="1"/>
</dbReference>
<dbReference type="AlphaFoldDB" id="A0A239L8X2"/>
<keyword evidence="3" id="KW-1185">Reference proteome</keyword>
<evidence type="ECO:0000313" key="2">
    <source>
        <dbReference type="EMBL" id="SNT26109.1"/>
    </source>
</evidence>
<reference evidence="2 3" key="1">
    <citation type="submission" date="2017-06" db="EMBL/GenBank/DDBJ databases">
        <authorList>
            <person name="Kim H.J."/>
            <person name="Triplett B.A."/>
        </authorList>
    </citation>
    <scope>NUCLEOTIDE SEQUENCE [LARGE SCALE GENOMIC DNA]</scope>
    <source>
        <strain evidence="2 3">DSM 18704</strain>
    </source>
</reference>
<protein>
    <submittedName>
        <fullName evidence="2">DNA-binding transcriptional regulator, CsgD family</fullName>
    </submittedName>
</protein>
<gene>
    <name evidence="2" type="ORF">SAMN05421770_106151</name>
</gene>
<dbReference type="SMART" id="SM00421">
    <property type="entry name" value="HTH_LUXR"/>
    <property type="match status" value="1"/>
</dbReference>
<dbReference type="OrthoDB" id="115549at2"/>
<sequence>MFNHPEQAFGGSARMLGLIDTIYEAVEKPELWGYVMGQFAELIGGESIAMYAGSPGAQVPDLVALQNTSDDVWAVYADYYASINPIYAAGARIYTGDDVWYSEHSMPMAEFERTEFYNDFFRPNKMHYSLGLQVDLPGAPAAVISCQRAKVHGSFTPEADVVARTLRPHLQRAITLYHRLAMTESAKLGLESALEAHEHAVLGVDSAARIILCNRQAHALLQAGDGLLATHGRLSCTRTEDHHALHGLLADVLAPIPSAGGSVAIHRSGGKPPLAVTISPFAGTLPGQSAKLGALLFVGDPVRETQPRTALMRLLYRLTPSEARVADLLLEGLDVREASLRLGLTLDSTRFHVKRILAKTGARRQSELIRIMLALPVTGAANAVLQR</sequence>
<organism evidence="2 3">
    <name type="scientific">Granulicella rosea</name>
    <dbReference type="NCBI Taxonomy" id="474952"/>
    <lineage>
        <taxon>Bacteria</taxon>
        <taxon>Pseudomonadati</taxon>
        <taxon>Acidobacteriota</taxon>
        <taxon>Terriglobia</taxon>
        <taxon>Terriglobales</taxon>
        <taxon>Acidobacteriaceae</taxon>
        <taxon>Granulicella</taxon>
    </lineage>
</organism>
<dbReference type="Gene3D" id="1.10.10.10">
    <property type="entry name" value="Winged helix-like DNA-binding domain superfamily/Winged helix DNA-binding domain"/>
    <property type="match status" value="1"/>
</dbReference>
<dbReference type="InterPro" id="IPR000792">
    <property type="entry name" value="Tscrpt_reg_LuxR_C"/>
</dbReference>
<dbReference type="GO" id="GO:0003677">
    <property type="term" value="F:DNA binding"/>
    <property type="evidence" value="ECO:0007669"/>
    <property type="project" value="UniProtKB-KW"/>
</dbReference>
<name>A0A239L8X2_9BACT</name>
<feature type="domain" description="HTH luxR-type" evidence="1">
    <location>
        <begin position="315"/>
        <end position="372"/>
    </location>
</feature>